<evidence type="ECO:0000256" key="1">
    <source>
        <dbReference type="SAM" id="MobiDB-lite"/>
    </source>
</evidence>
<keyword evidence="3" id="KW-1185">Reference proteome</keyword>
<feature type="compositionally biased region" description="Basic and acidic residues" evidence="1">
    <location>
        <begin position="53"/>
        <end position="62"/>
    </location>
</feature>
<evidence type="ECO:0000313" key="2">
    <source>
        <dbReference type="EMBL" id="MDQ0392901.1"/>
    </source>
</evidence>
<dbReference type="Pfam" id="PF10691">
    <property type="entry name" value="DUF2497"/>
    <property type="match status" value="1"/>
</dbReference>
<feature type="compositionally biased region" description="Basic and acidic residues" evidence="1">
    <location>
        <begin position="17"/>
        <end position="27"/>
    </location>
</feature>
<accession>A0ABU0FEE9</accession>
<proteinExistence type="predicted"/>
<reference evidence="2 3" key="1">
    <citation type="submission" date="2023-07" db="EMBL/GenBank/DDBJ databases">
        <title>Genomic Encyclopedia of Type Strains, Phase IV (KMG-IV): sequencing the most valuable type-strain genomes for metagenomic binning, comparative biology and taxonomic classification.</title>
        <authorList>
            <person name="Goeker M."/>
        </authorList>
    </citation>
    <scope>NUCLEOTIDE SEQUENCE [LARGE SCALE GENOMIC DNA]</scope>
    <source>
        <strain evidence="2 3">DSM 5896</strain>
    </source>
</reference>
<feature type="region of interest" description="Disordered" evidence="1">
    <location>
        <begin position="1"/>
        <end position="63"/>
    </location>
</feature>
<feature type="compositionally biased region" description="Polar residues" evidence="1">
    <location>
        <begin position="1"/>
        <end position="10"/>
    </location>
</feature>
<protein>
    <submittedName>
        <fullName evidence="2">Cell pole-organizing protein PopZ</fullName>
    </submittedName>
</protein>
<dbReference type="InterPro" id="IPR019632">
    <property type="entry name" value="DUF2497"/>
</dbReference>
<name>A0ABU0FEE9_9HYPH</name>
<gene>
    <name evidence="2" type="ORF">J3R73_002693</name>
</gene>
<feature type="region of interest" description="Disordered" evidence="1">
    <location>
        <begin position="75"/>
        <end position="129"/>
    </location>
</feature>
<feature type="compositionally biased region" description="Low complexity" evidence="1">
    <location>
        <begin position="81"/>
        <end position="121"/>
    </location>
</feature>
<dbReference type="Proteomes" id="UP001237448">
    <property type="component" value="Unassembled WGS sequence"/>
</dbReference>
<comment type="caution">
    <text evidence="2">The sequence shown here is derived from an EMBL/GenBank/DDBJ whole genome shotgun (WGS) entry which is preliminary data.</text>
</comment>
<organism evidence="2 3">
    <name type="scientific">Labrys monachus</name>
    <dbReference type="NCBI Taxonomy" id="217067"/>
    <lineage>
        <taxon>Bacteria</taxon>
        <taxon>Pseudomonadati</taxon>
        <taxon>Pseudomonadota</taxon>
        <taxon>Alphaproteobacteria</taxon>
        <taxon>Hyphomicrobiales</taxon>
        <taxon>Xanthobacteraceae</taxon>
        <taxon>Labrys</taxon>
    </lineage>
</organism>
<evidence type="ECO:0000313" key="3">
    <source>
        <dbReference type="Proteomes" id="UP001237448"/>
    </source>
</evidence>
<dbReference type="EMBL" id="JAUSVK010000001">
    <property type="protein sequence ID" value="MDQ0392901.1"/>
    <property type="molecule type" value="Genomic_DNA"/>
</dbReference>
<dbReference type="RefSeq" id="WP_307427533.1">
    <property type="nucleotide sequence ID" value="NZ_JAUSVK010000001.1"/>
</dbReference>
<sequence>MNVIPQSNNEFPGGARGEAEGGRKDASPEVPPARGNSVSPEKLKASASSIRVDQPRAAKEPSMDEILASIRKIVSDDVPTAKAGGRASAAKPAEAAAGSSASPRQQKAPAVAQAEAAGATAKNSPGVPDPAVTAALVSPAVRAEAAASFATLGQAVFNKNARTVEDVMQDLLRPMLQSWLDAHLPGLVERLVRQEIERISGRS</sequence>